<evidence type="ECO:0000313" key="1">
    <source>
        <dbReference type="EMBL" id="CDF57227.1"/>
    </source>
</evidence>
<dbReference type="Proteomes" id="UP000014923">
    <property type="component" value="Unassembled WGS sequence"/>
</dbReference>
<name>R7RM32_9CLOT</name>
<accession>R7RM32</accession>
<dbReference type="OrthoDB" id="9785306at2"/>
<dbReference type="NCBIfam" id="TIGR02855">
    <property type="entry name" value="spore_yabG"/>
    <property type="match status" value="1"/>
</dbReference>
<keyword evidence="1" id="KW-0378">Hydrolase</keyword>
<proteinExistence type="predicted"/>
<organism evidence="1 2">
    <name type="scientific">Thermobrachium celere DSM 8682</name>
    <dbReference type="NCBI Taxonomy" id="941824"/>
    <lineage>
        <taxon>Bacteria</taxon>
        <taxon>Bacillati</taxon>
        <taxon>Bacillota</taxon>
        <taxon>Clostridia</taxon>
        <taxon>Eubacteriales</taxon>
        <taxon>Clostridiaceae</taxon>
        <taxon>Thermobrachium</taxon>
    </lineage>
</organism>
<dbReference type="AlphaFoldDB" id="R7RM32"/>
<comment type="caution">
    <text evidence="1">The sequence shown here is derived from an EMBL/GenBank/DDBJ whole genome shotgun (WGS) entry which is preliminary data.</text>
</comment>
<dbReference type="PIRSF" id="PIRSF011575">
    <property type="entry name" value="YabG"/>
    <property type="match status" value="1"/>
</dbReference>
<dbReference type="Pfam" id="PF05582">
    <property type="entry name" value="Peptidase_U57"/>
    <property type="match status" value="1"/>
</dbReference>
<evidence type="ECO:0000313" key="2">
    <source>
        <dbReference type="Proteomes" id="UP000014923"/>
    </source>
</evidence>
<dbReference type="eggNOG" id="ENOG502Z7P7">
    <property type="taxonomic scope" value="Bacteria"/>
</dbReference>
<dbReference type="GO" id="GO:0006508">
    <property type="term" value="P:proteolysis"/>
    <property type="evidence" value="ECO:0007669"/>
    <property type="project" value="UniProtKB-KW"/>
</dbReference>
<protein>
    <submittedName>
        <fullName evidence="1">Sporulation-specific protease YabG</fullName>
    </submittedName>
</protein>
<gene>
    <name evidence="1" type="ORF">TCEL_00122</name>
</gene>
<dbReference type="RefSeq" id="WP_018660197.1">
    <property type="nucleotide sequence ID" value="NZ_HF952018.1"/>
</dbReference>
<dbReference type="EMBL" id="CAVN010000085">
    <property type="protein sequence ID" value="CDF57227.1"/>
    <property type="molecule type" value="Genomic_DNA"/>
</dbReference>
<dbReference type="HOGENOM" id="CLU_083246_0_0_9"/>
<keyword evidence="2" id="KW-1185">Reference proteome</keyword>
<dbReference type="InterPro" id="IPR008764">
    <property type="entry name" value="Peptidase_U57"/>
</dbReference>
<sequence length="290" mass="32792">MEEFKVGDIVVRKSYGGDVYFKIMEIVKKQDGSNLYILKGTNYRLIADAQEEDLEKPPMSKITKDEDESLKRVNTLIKKAVLQRRNQGTFQRINTPSTNSNITFGRPGKVLHIDGDMEYLNICLKGYKQLGIEAYGRFVPEVRQPDVVLELLSEIRPDILVLTGHDAMLKGSQDYKSLDSYRNSRYFVEAVRRAREYEPSYDDLVIFAGACQSFYEALIEAGANFASSPNRVFIHAMDPVFICEKIAFSSISKFLNPKEIVDSTITGIKGIGGLETRGKYREGLPKSPYA</sequence>
<reference evidence="1" key="1">
    <citation type="submission" date="2013-03" db="EMBL/GenBank/DDBJ databases">
        <title>Draft genome sequence of the hydrogen-ethanol-producing anaerobic alkalithermophilic Caloramator celere.</title>
        <authorList>
            <person name="Ciranna A."/>
            <person name="Larjo A."/>
            <person name="Kivisto A."/>
            <person name="Santala V."/>
            <person name="Roos C."/>
            <person name="Karp M."/>
        </authorList>
    </citation>
    <scope>NUCLEOTIDE SEQUENCE [LARGE SCALE GENOMIC DNA]</scope>
    <source>
        <strain evidence="1">DSM 8682</strain>
    </source>
</reference>
<keyword evidence="1" id="KW-0645">Protease</keyword>
<dbReference type="GO" id="GO:0008233">
    <property type="term" value="F:peptidase activity"/>
    <property type="evidence" value="ECO:0007669"/>
    <property type="project" value="UniProtKB-KW"/>
</dbReference>